<reference evidence="10" key="1">
    <citation type="submission" date="2021-01" db="EMBL/GenBank/DDBJ databases">
        <title>Draft genomes of Rhodovulum sulfidophilum.</title>
        <authorList>
            <person name="Guzman M.S."/>
        </authorList>
    </citation>
    <scope>NUCLEOTIDE SEQUENCE [LARGE SCALE GENOMIC DNA]</scope>
    <source>
        <strain evidence="10">AB19</strain>
    </source>
</reference>
<comment type="caution">
    <text evidence="9">The sequence shown here is derived from an EMBL/GenBank/DDBJ whole genome shotgun (WGS) entry which is preliminary data.</text>
</comment>
<evidence type="ECO:0000256" key="1">
    <source>
        <dbReference type="ARBA" id="ARBA00022714"/>
    </source>
</evidence>
<evidence type="ECO:0000259" key="8">
    <source>
        <dbReference type="PROSITE" id="PS50937"/>
    </source>
</evidence>
<keyword evidence="4" id="KW-0411">Iron-sulfur</keyword>
<dbReference type="Pfam" id="PF00376">
    <property type="entry name" value="MerR"/>
    <property type="match status" value="1"/>
</dbReference>
<dbReference type="PANTHER" id="PTHR30204">
    <property type="entry name" value="REDOX-CYCLING DRUG-SENSING TRANSCRIPTIONAL ACTIVATOR SOXR"/>
    <property type="match status" value="1"/>
</dbReference>
<dbReference type="NCBIfam" id="TIGR01950">
    <property type="entry name" value="SoxR"/>
    <property type="match status" value="1"/>
</dbReference>
<keyword evidence="3" id="KW-0408">Iron</keyword>
<evidence type="ECO:0000256" key="3">
    <source>
        <dbReference type="ARBA" id="ARBA00023004"/>
    </source>
</evidence>
<dbReference type="CDD" id="cd01110">
    <property type="entry name" value="HTH_SoxR"/>
    <property type="match status" value="1"/>
</dbReference>
<keyword evidence="5" id="KW-0805">Transcription regulation</keyword>
<evidence type="ECO:0000256" key="5">
    <source>
        <dbReference type="ARBA" id="ARBA00023015"/>
    </source>
</evidence>
<dbReference type="SUPFAM" id="SSF46955">
    <property type="entry name" value="Putative DNA-binding domain"/>
    <property type="match status" value="1"/>
</dbReference>
<protein>
    <submittedName>
        <fullName evidence="9">Redox-sensitive transcriptional activator SoxR</fullName>
    </submittedName>
</protein>
<dbReference type="RefSeq" id="WP_075786415.1">
    <property type="nucleotide sequence ID" value="NZ_JAESIL010000093.1"/>
</dbReference>
<dbReference type="InterPro" id="IPR009061">
    <property type="entry name" value="DNA-bd_dom_put_sf"/>
</dbReference>
<evidence type="ECO:0000313" key="9">
    <source>
        <dbReference type="EMBL" id="MBL3579899.1"/>
    </source>
</evidence>
<evidence type="ECO:0000313" key="10">
    <source>
        <dbReference type="Proteomes" id="UP000635853"/>
    </source>
</evidence>
<keyword evidence="7" id="KW-0804">Transcription</keyword>
<keyword evidence="10" id="KW-1185">Reference proteome</keyword>
<keyword evidence="6" id="KW-0238">DNA-binding</keyword>
<evidence type="ECO:0000256" key="2">
    <source>
        <dbReference type="ARBA" id="ARBA00022723"/>
    </source>
</evidence>
<accession>A0ABS1RL94</accession>
<dbReference type="Pfam" id="PF09278">
    <property type="entry name" value="MerR-DNA-bind"/>
    <property type="match status" value="1"/>
</dbReference>
<dbReference type="PRINTS" id="PR00040">
    <property type="entry name" value="HTHMERR"/>
</dbReference>
<dbReference type="SMART" id="SM00422">
    <property type="entry name" value="HTH_MERR"/>
    <property type="match status" value="1"/>
</dbReference>
<keyword evidence="2" id="KW-0479">Metal-binding</keyword>
<dbReference type="InterPro" id="IPR047057">
    <property type="entry name" value="MerR_fam"/>
</dbReference>
<evidence type="ECO:0000256" key="6">
    <source>
        <dbReference type="ARBA" id="ARBA00023125"/>
    </source>
</evidence>
<dbReference type="Proteomes" id="UP000635853">
    <property type="component" value="Unassembled WGS sequence"/>
</dbReference>
<proteinExistence type="predicted"/>
<gene>
    <name evidence="9" type="primary">soxR</name>
    <name evidence="9" type="ORF">JMJ92_17330</name>
</gene>
<organism evidence="9 10">
    <name type="scientific">Rhodovulum visakhapatnamense</name>
    <dbReference type="NCBI Taxonomy" id="364297"/>
    <lineage>
        <taxon>Bacteria</taxon>
        <taxon>Pseudomonadati</taxon>
        <taxon>Pseudomonadota</taxon>
        <taxon>Alphaproteobacteria</taxon>
        <taxon>Rhodobacterales</taxon>
        <taxon>Paracoccaceae</taxon>
        <taxon>Rhodovulum</taxon>
    </lineage>
</organism>
<dbReference type="EMBL" id="JAESIL010000093">
    <property type="protein sequence ID" value="MBL3579899.1"/>
    <property type="molecule type" value="Genomic_DNA"/>
</dbReference>
<dbReference type="InterPro" id="IPR000551">
    <property type="entry name" value="MerR-type_HTH_dom"/>
</dbReference>
<dbReference type="Gene3D" id="1.10.1660.10">
    <property type="match status" value="1"/>
</dbReference>
<keyword evidence="1" id="KW-0001">2Fe-2S</keyword>
<dbReference type="PROSITE" id="PS50937">
    <property type="entry name" value="HTH_MERR_2"/>
    <property type="match status" value="1"/>
</dbReference>
<dbReference type="InterPro" id="IPR015358">
    <property type="entry name" value="Tscrpt_reg_MerR_DNA-bd"/>
</dbReference>
<dbReference type="PANTHER" id="PTHR30204:SF0">
    <property type="entry name" value="REDOX-SENSITIVE TRANSCRIPTIONAL ACTIVATOR SOXR"/>
    <property type="match status" value="1"/>
</dbReference>
<feature type="domain" description="HTH merR-type" evidence="8">
    <location>
        <begin position="10"/>
        <end position="78"/>
    </location>
</feature>
<name>A0ABS1RL94_9RHOB</name>
<dbReference type="InterPro" id="IPR010211">
    <property type="entry name" value="Redox-sen_tscrpt-act_SoxR"/>
</dbReference>
<evidence type="ECO:0000256" key="4">
    <source>
        <dbReference type="ARBA" id="ARBA00023014"/>
    </source>
</evidence>
<sequence>MAKATDAPSFLSVGEVAERSGVPVSALHFYEAKGLIGAHRSSGNQRRYSRDVLRRIAILRTAQSLGFSLSEIAGLLKPIPPGRQPTAADVRAMVAGWRAALQARIDGLTELRDKLDGCIGCGCLSHDDCPLRNPADRLAASGRGAVLLGRQPPGP</sequence>
<evidence type="ECO:0000256" key="7">
    <source>
        <dbReference type="ARBA" id="ARBA00023163"/>
    </source>
</evidence>